<comment type="similarity">
    <text evidence="1">Belongs to the Cyclase 1 superfamily.</text>
</comment>
<dbReference type="PANTHER" id="PTHR34861">
    <property type="match status" value="1"/>
</dbReference>
<dbReference type="GO" id="GO:0004061">
    <property type="term" value="F:arylformamidase activity"/>
    <property type="evidence" value="ECO:0007669"/>
    <property type="project" value="InterPro"/>
</dbReference>
<dbReference type="InterPro" id="IPR003779">
    <property type="entry name" value="CMD-like"/>
</dbReference>
<sequence length="531" mass="58698">MKPSQRPPFSSLPLRPEDPPFSAWTLYGPKDELGTLNLLTPDRVLAAAKEIQLGESFGLNLPLNQPHPPSHNRLPFTHKITHKSPRNVHDDVIEMNTQCSTQWDGFRHYGYQDLQVCYNGVTIPEISGPDAGDVLGVGAWCKKGVVGRGVLLDHARYAESQGIKYDPLGSQAISLAELRACAQHQGTIFKEGDILMIRFGWTKGYQALDGAGRSAWAKRSPVELIGVQTSKEMAEWLWDTGFSAVAADTVAFERQPFDPAGEPGGLERISLHEILLGGWGMPIGEMWDLEAISEACDKHKRLIREETDMVNFALVDMAPKENVARLRSLFEAQRGVWTEEWESLAALSPEYLESYLKLQAASQNRQRLPPKIQELCYIAVAASVTHIHLPAVRAHVQAALALGATGGEIMEVIGLTYLLGVHTVTLGFPILAELMEELDLKLDSAASGEKGTSLDDERSRIKDEFVARRGFWPPTFDILLELDPQFFEQYADFSSFQSWYWTVLGTGPLVRTASSRGGPVLDLGTGRPVLS</sequence>
<accession>A0A9P8G7R9</accession>
<dbReference type="PANTHER" id="PTHR34861:SF11">
    <property type="entry name" value="CYCLASE"/>
    <property type="match status" value="1"/>
</dbReference>
<name>A0A9P8G7R9_AURME</name>
<comment type="caution">
    <text evidence="3">The sequence shown here is derived from an EMBL/GenBank/DDBJ whole genome shotgun (WGS) entry which is preliminary data.</text>
</comment>
<feature type="non-terminal residue" evidence="3">
    <location>
        <position position="531"/>
    </location>
</feature>
<reference evidence="3" key="2">
    <citation type="submission" date="2021-08" db="EMBL/GenBank/DDBJ databases">
        <authorList>
            <person name="Gostincar C."/>
            <person name="Sun X."/>
            <person name="Song Z."/>
            <person name="Gunde-Cimerman N."/>
        </authorList>
    </citation>
    <scope>NUCLEOTIDE SEQUENCE</scope>
    <source>
        <strain evidence="3">EXF-8016</strain>
    </source>
</reference>
<organism evidence="3 4">
    <name type="scientific">Aureobasidium melanogenum</name>
    <name type="common">Aureobasidium pullulans var. melanogenum</name>
    <dbReference type="NCBI Taxonomy" id="46634"/>
    <lineage>
        <taxon>Eukaryota</taxon>
        <taxon>Fungi</taxon>
        <taxon>Dikarya</taxon>
        <taxon>Ascomycota</taxon>
        <taxon>Pezizomycotina</taxon>
        <taxon>Dothideomycetes</taxon>
        <taxon>Dothideomycetidae</taxon>
        <taxon>Dothideales</taxon>
        <taxon>Saccotheciaceae</taxon>
        <taxon>Aureobasidium</taxon>
    </lineage>
</organism>
<feature type="domain" description="Carboxymuconolactone decarboxylase-like" evidence="2">
    <location>
        <begin position="349"/>
        <end position="414"/>
    </location>
</feature>
<evidence type="ECO:0000313" key="3">
    <source>
        <dbReference type="EMBL" id="KAH0209798.1"/>
    </source>
</evidence>
<dbReference type="AlphaFoldDB" id="A0A9P8G7R9"/>
<dbReference type="GO" id="GO:0019441">
    <property type="term" value="P:L-tryptophan catabolic process to kynurenine"/>
    <property type="evidence" value="ECO:0007669"/>
    <property type="project" value="InterPro"/>
</dbReference>
<evidence type="ECO:0000313" key="4">
    <source>
        <dbReference type="Proteomes" id="UP000767238"/>
    </source>
</evidence>
<dbReference type="Pfam" id="PF04199">
    <property type="entry name" value="Cyclase"/>
    <property type="match status" value="1"/>
</dbReference>
<dbReference type="SUPFAM" id="SSF102198">
    <property type="entry name" value="Putative cyclase"/>
    <property type="match status" value="1"/>
</dbReference>
<dbReference type="Proteomes" id="UP000767238">
    <property type="component" value="Unassembled WGS sequence"/>
</dbReference>
<dbReference type="InterPro" id="IPR037175">
    <property type="entry name" value="KFase_sf"/>
</dbReference>
<evidence type="ECO:0000256" key="1">
    <source>
        <dbReference type="ARBA" id="ARBA00007865"/>
    </source>
</evidence>
<dbReference type="SUPFAM" id="SSF69118">
    <property type="entry name" value="AhpD-like"/>
    <property type="match status" value="1"/>
</dbReference>
<gene>
    <name evidence="3" type="ORF">KCV03_g10258</name>
</gene>
<reference evidence="3" key="1">
    <citation type="journal article" date="2021" name="J Fungi (Basel)">
        <title>Virulence traits and population genomics of the black yeast Aureobasidium melanogenum.</title>
        <authorList>
            <person name="Cernosa A."/>
            <person name="Sun X."/>
            <person name="Gostincar C."/>
            <person name="Fang C."/>
            <person name="Gunde-Cimerman N."/>
            <person name="Song Z."/>
        </authorList>
    </citation>
    <scope>NUCLEOTIDE SEQUENCE</scope>
    <source>
        <strain evidence="3">EXF-8016</strain>
    </source>
</reference>
<dbReference type="Pfam" id="PF02627">
    <property type="entry name" value="CMD"/>
    <property type="match status" value="1"/>
</dbReference>
<protein>
    <recommendedName>
        <fullName evidence="2">Carboxymuconolactone decarboxylase-like domain-containing protein</fullName>
    </recommendedName>
</protein>
<dbReference type="GO" id="GO:0051920">
    <property type="term" value="F:peroxiredoxin activity"/>
    <property type="evidence" value="ECO:0007669"/>
    <property type="project" value="InterPro"/>
</dbReference>
<evidence type="ECO:0000259" key="2">
    <source>
        <dbReference type="Pfam" id="PF02627"/>
    </source>
</evidence>
<dbReference type="InterPro" id="IPR007325">
    <property type="entry name" value="KFase/CYL"/>
</dbReference>
<dbReference type="Gene3D" id="1.20.1290.10">
    <property type="entry name" value="AhpD-like"/>
    <property type="match status" value="1"/>
</dbReference>
<dbReference type="InterPro" id="IPR029032">
    <property type="entry name" value="AhpD-like"/>
</dbReference>
<dbReference type="Gene3D" id="3.50.30.50">
    <property type="entry name" value="Putative cyclase"/>
    <property type="match status" value="1"/>
</dbReference>
<dbReference type="EMBL" id="JAHFYH010000214">
    <property type="protein sequence ID" value="KAH0209798.1"/>
    <property type="molecule type" value="Genomic_DNA"/>
</dbReference>
<proteinExistence type="inferred from homology"/>